<sequence>NLVVMEVDEGMVAIVQSSKHAGLTVTLLPVRHATCGNLVLNATGDYCLDMAAHIEMFHCLVFDTHKGS</sequence>
<dbReference type="EMBL" id="CAKXAJ010004565">
    <property type="protein sequence ID" value="CAH2208802.1"/>
    <property type="molecule type" value="Genomic_DNA"/>
</dbReference>
<dbReference type="AlphaFoldDB" id="A0A8S4QKA6"/>
<evidence type="ECO:0000313" key="1">
    <source>
        <dbReference type="EMBL" id="CAH2208802.1"/>
    </source>
</evidence>
<feature type="non-terminal residue" evidence="1">
    <location>
        <position position="1"/>
    </location>
</feature>
<organism evidence="1 2">
    <name type="scientific">Pararge aegeria aegeria</name>
    <dbReference type="NCBI Taxonomy" id="348720"/>
    <lineage>
        <taxon>Eukaryota</taxon>
        <taxon>Metazoa</taxon>
        <taxon>Ecdysozoa</taxon>
        <taxon>Arthropoda</taxon>
        <taxon>Hexapoda</taxon>
        <taxon>Insecta</taxon>
        <taxon>Pterygota</taxon>
        <taxon>Neoptera</taxon>
        <taxon>Endopterygota</taxon>
        <taxon>Lepidoptera</taxon>
        <taxon>Glossata</taxon>
        <taxon>Ditrysia</taxon>
        <taxon>Papilionoidea</taxon>
        <taxon>Nymphalidae</taxon>
        <taxon>Satyrinae</taxon>
        <taxon>Satyrini</taxon>
        <taxon>Parargina</taxon>
        <taxon>Pararge</taxon>
    </lineage>
</organism>
<evidence type="ECO:0000313" key="2">
    <source>
        <dbReference type="Proteomes" id="UP000838756"/>
    </source>
</evidence>
<reference evidence="1" key="1">
    <citation type="submission" date="2022-03" db="EMBL/GenBank/DDBJ databases">
        <authorList>
            <person name="Lindestad O."/>
        </authorList>
    </citation>
    <scope>NUCLEOTIDE SEQUENCE</scope>
</reference>
<gene>
    <name evidence="1" type="primary">jg27719</name>
    <name evidence="1" type="ORF">PAEG_LOCUS1320</name>
</gene>
<comment type="caution">
    <text evidence="1">The sequence shown here is derived from an EMBL/GenBank/DDBJ whole genome shotgun (WGS) entry which is preliminary data.</text>
</comment>
<dbReference type="OrthoDB" id="10519401at2759"/>
<accession>A0A8S4QKA6</accession>
<name>A0A8S4QKA6_9NEOP</name>
<dbReference type="Proteomes" id="UP000838756">
    <property type="component" value="Unassembled WGS sequence"/>
</dbReference>
<protein>
    <submittedName>
        <fullName evidence="1">Jg27719 protein</fullName>
    </submittedName>
</protein>
<proteinExistence type="predicted"/>
<keyword evidence="2" id="KW-1185">Reference proteome</keyword>